<dbReference type="GO" id="GO:0003723">
    <property type="term" value="F:RNA binding"/>
    <property type="evidence" value="ECO:0007669"/>
    <property type="project" value="TreeGrafter"/>
</dbReference>
<proteinExistence type="predicted"/>
<dbReference type="PANTHER" id="PTHR24075:SF5">
    <property type="entry name" value="U5 SMALL NUCLEAR RIBONUCLEOPROTEIN 200 KDA HELICASE"/>
    <property type="match status" value="1"/>
</dbReference>
<dbReference type="AlphaFoldDB" id="A0A7S1MHY2"/>
<dbReference type="GO" id="GO:0000388">
    <property type="term" value="P:spliceosome conformational change to release U4 (or U4atac) and U1 (or U11)"/>
    <property type="evidence" value="ECO:0007669"/>
    <property type="project" value="TreeGrafter"/>
</dbReference>
<accession>A0A7S1MHY2</accession>
<protein>
    <submittedName>
        <fullName evidence="1">Uncharacterized protein</fullName>
    </submittedName>
</protein>
<name>A0A7S1MHY2_NEODS</name>
<dbReference type="EMBL" id="HBGF01034437">
    <property type="protein sequence ID" value="CAD9132143.1"/>
    <property type="molecule type" value="Transcribed_RNA"/>
</dbReference>
<reference evidence="1" key="1">
    <citation type="submission" date="2021-01" db="EMBL/GenBank/DDBJ databases">
        <authorList>
            <person name="Corre E."/>
            <person name="Pelletier E."/>
            <person name="Niang G."/>
            <person name="Scheremetjew M."/>
            <person name="Finn R."/>
            <person name="Kale V."/>
            <person name="Holt S."/>
            <person name="Cochrane G."/>
            <person name="Meng A."/>
            <person name="Brown T."/>
            <person name="Cohen L."/>
        </authorList>
    </citation>
    <scope>NUCLEOTIDE SEQUENCE</scope>
    <source>
        <strain evidence="1">CCAP 1951/1</strain>
    </source>
</reference>
<dbReference type="GO" id="GO:0003724">
    <property type="term" value="F:RNA helicase activity"/>
    <property type="evidence" value="ECO:0007669"/>
    <property type="project" value="TreeGrafter"/>
</dbReference>
<gene>
    <name evidence="1" type="ORF">NDES1114_LOCUS23074</name>
</gene>
<evidence type="ECO:0000313" key="1">
    <source>
        <dbReference type="EMBL" id="CAD9132143.1"/>
    </source>
</evidence>
<dbReference type="SUPFAM" id="SSF158702">
    <property type="entry name" value="Sec63 N-terminal domain-like"/>
    <property type="match status" value="1"/>
</dbReference>
<dbReference type="Gene3D" id="1.10.150.20">
    <property type="entry name" value="5' to 3' exonuclease, C-terminal subdomain"/>
    <property type="match status" value="1"/>
</dbReference>
<dbReference type="PANTHER" id="PTHR24075">
    <property type="entry name" value="SEC63 DOMAIN-CONTAINING"/>
    <property type="match status" value="1"/>
</dbReference>
<dbReference type="GO" id="GO:0005681">
    <property type="term" value="C:spliceosomal complex"/>
    <property type="evidence" value="ECO:0007669"/>
    <property type="project" value="TreeGrafter"/>
</dbReference>
<sequence>MRAVCAQSRACAALAFRMAVAAVDIYARLSWPLARAAMRLASLLTQASTDTMSPLLQLPHFGPARVQLAADAAPNFTAAEQLADLEDAEREAVLAGMPEAAVGDIAAWCNSVPVVDVASCTATVQPDGTAAIVAVRLEALLAEEDDEEEGASNASEVPLARLPHWVASSRPTRWWVAITVPAPTDDDPDATTLRALRLVPLSNAQETVAMRVALTADDKQRVEGAAAGAAGKALGLQASLVSDTYRMELKAEVA</sequence>
<organism evidence="1">
    <name type="scientific">Neobodo designis</name>
    <name type="common">Flagellated protozoan</name>
    <name type="synonym">Bodo designis</name>
    <dbReference type="NCBI Taxonomy" id="312471"/>
    <lineage>
        <taxon>Eukaryota</taxon>
        <taxon>Discoba</taxon>
        <taxon>Euglenozoa</taxon>
        <taxon>Kinetoplastea</taxon>
        <taxon>Metakinetoplastina</taxon>
        <taxon>Neobodonida</taxon>
        <taxon>Neobodo</taxon>
    </lineage>
</organism>